<feature type="binding site" evidence="6">
    <location>
        <position position="5"/>
    </location>
    <ligand>
        <name>Mg(2+)</name>
        <dbReference type="ChEBI" id="CHEBI:18420"/>
    </ligand>
</feature>
<organism evidence="8 9">
    <name type="scientific">Thiogranum longum</name>
    <dbReference type="NCBI Taxonomy" id="1537524"/>
    <lineage>
        <taxon>Bacteria</taxon>
        <taxon>Pseudomonadati</taxon>
        <taxon>Pseudomonadota</taxon>
        <taxon>Gammaproteobacteria</taxon>
        <taxon>Chromatiales</taxon>
        <taxon>Ectothiorhodospiraceae</taxon>
        <taxon>Thiogranum</taxon>
    </lineage>
</organism>
<evidence type="ECO:0000256" key="2">
    <source>
        <dbReference type="ARBA" id="ARBA00022722"/>
    </source>
</evidence>
<dbReference type="InterPro" id="IPR051749">
    <property type="entry name" value="PINc/VapC_TA_RNase"/>
</dbReference>
<dbReference type="Gene3D" id="3.40.50.1010">
    <property type="entry name" value="5'-nuclease"/>
    <property type="match status" value="1"/>
</dbReference>
<dbReference type="InterPro" id="IPR029060">
    <property type="entry name" value="PIN-like_dom_sf"/>
</dbReference>
<evidence type="ECO:0000313" key="9">
    <source>
        <dbReference type="Proteomes" id="UP000295707"/>
    </source>
</evidence>
<evidence type="ECO:0000313" key="8">
    <source>
        <dbReference type="EMBL" id="TCK17660.1"/>
    </source>
</evidence>
<dbReference type="AlphaFoldDB" id="A0A4R1HBV5"/>
<dbReference type="Proteomes" id="UP000295707">
    <property type="component" value="Unassembled WGS sequence"/>
</dbReference>
<dbReference type="PANTHER" id="PTHR42740:SF1">
    <property type="entry name" value="RIBONUCLEASE VAPC3"/>
    <property type="match status" value="1"/>
</dbReference>
<keyword evidence="2 6" id="KW-0540">Nuclease</keyword>
<name>A0A4R1HBV5_9GAMM</name>
<dbReference type="GO" id="GO:0004540">
    <property type="term" value="F:RNA nuclease activity"/>
    <property type="evidence" value="ECO:0007669"/>
    <property type="project" value="InterPro"/>
</dbReference>
<dbReference type="EMBL" id="SMFX01000001">
    <property type="protein sequence ID" value="TCK17660.1"/>
    <property type="molecule type" value="Genomic_DNA"/>
</dbReference>
<dbReference type="EC" id="3.1.-.-" evidence="6"/>
<evidence type="ECO:0000256" key="3">
    <source>
        <dbReference type="ARBA" id="ARBA00022723"/>
    </source>
</evidence>
<keyword evidence="5 6" id="KW-0460">Magnesium</keyword>
<keyword evidence="6" id="KW-0800">Toxin</keyword>
<proteinExistence type="inferred from homology"/>
<dbReference type="GO" id="GO:0016787">
    <property type="term" value="F:hydrolase activity"/>
    <property type="evidence" value="ECO:0007669"/>
    <property type="project" value="UniProtKB-KW"/>
</dbReference>
<dbReference type="RefSeq" id="WP_132971523.1">
    <property type="nucleotide sequence ID" value="NZ_SMFX01000001.1"/>
</dbReference>
<dbReference type="HAMAP" id="MF_00265">
    <property type="entry name" value="VapC_Nob1"/>
    <property type="match status" value="1"/>
</dbReference>
<comment type="similarity">
    <text evidence="6">Belongs to the PINc/VapC protein family.</text>
</comment>
<evidence type="ECO:0000259" key="7">
    <source>
        <dbReference type="Pfam" id="PF01850"/>
    </source>
</evidence>
<comment type="function">
    <text evidence="6">Toxic component of a toxin-antitoxin (TA) system. An RNase.</text>
</comment>
<comment type="caution">
    <text evidence="8">The sequence shown here is derived from an EMBL/GenBank/DDBJ whole genome shotgun (WGS) entry which is preliminary data.</text>
</comment>
<feature type="binding site" evidence="6">
    <location>
        <position position="96"/>
    </location>
    <ligand>
        <name>Mg(2+)</name>
        <dbReference type="ChEBI" id="CHEBI:18420"/>
    </ligand>
</feature>
<gene>
    <name evidence="6" type="primary">vapC</name>
    <name evidence="8" type="ORF">DFR30_0896</name>
</gene>
<dbReference type="GO" id="GO:0000287">
    <property type="term" value="F:magnesium ion binding"/>
    <property type="evidence" value="ECO:0007669"/>
    <property type="project" value="UniProtKB-UniRule"/>
</dbReference>
<dbReference type="Pfam" id="PF01850">
    <property type="entry name" value="PIN"/>
    <property type="match status" value="1"/>
</dbReference>
<protein>
    <recommendedName>
        <fullName evidence="6">Ribonuclease VapC</fullName>
        <shortName evidence="6">RNase VapC</shortName>
        <ecNumber evidence="6">3.1.-.-</ecNumber>
    </recommendedName>
    <alternativeName>
        <fullName evidence="6">Toxin VapC</fullName>
    </alternativeName>
</protein>
<feature type="domain" description="PIN" evidence="7">
    <location>
        <begin position="2"/>
        <end position="119"/>
    </location>
</feature>
<reference evidence="8 9" key="1">
    <citation type="submission" date="2019-03" db="EMBL/GenBank/DDBJ databases">
        <title>Genomic Encyclopedia of Type Strains, Phase IV (KMG-IV): sequencing the most valuable type-strain genomes for metagenomic binning, comparative biology and taxonomic classification.</title>
        <authorList>
            <person name="Goeker M."/>
        </authorList>
    </citation>
    <scope>NUCLEOTIDE SEQUENCE [LARGE SCALE GENOMIC DNA]</scope>
    <source>
        <strain evidence="8 9">DSM 19610</strain>
    </source>
</reference>
<keyword evidence="9" id="KW-1185">Reference proteome</keyword>
<keyword evidence="4 6" id="KW-0378">Hydrolase</keyword>
<evidence type="ECO:0000256" key="1">
    <source>
        <dbReference type="ARBA" id="ARBA00022649"/>
    </source>
</evidence>
<evidence type="ECO:0000256" key="6">
    <source>
        <dbReference type="HAMAP-Rule" id="MF_00265"/>
    </source>
</evidence>
<accession>A0A4R1HBV5</accession>
<sequence>MIFVDSSVWVDYFNGNPTPETDKLDSLLGIEPVATGDLILAEVLQGFRNDKDYKTAKNLLTSLTVFNMLNTSIAVKSADNFRLLRKKGVTVRKTIDSIIATFCIEYSLPLLHSDKDFQAFHKHLRLKNAI</sequence>
<evidence type="ECO:0000256" key="5">
    <source>
        <dbReference type="ARBA" id="ARBA00022842"/>
    </source>
</evidence>
<dbReference type="InterPro" id="IPR002716">
    <property type="entry name" value="PIN_dom"/>
</dbReference>
<dbReference type="CDD" id="cd18760">
    <property type="entry name" value="PIN_MtVapC3-like"/>
    <property type="match status" value="1"/>
</dbReference>
<keyword evidence="3 6" id="KW-0479">Metal-binding</keyword>
<dbReference type="InterPro" id="IPR022907">
    <property type="entry name" value="VapC_family"/>
</dbReference>
<keyword evidence="1 6" id="KW-1277">Toxin-antitoxin system</keyword>
<comment type="cofactor">
    <cofactor evidence="6">
        <name>Mg(2+)</name>
        <dbReference type="ChEBI" id="CHEBI:18420"/>
    </cofactor>
</comment>
<dbReference type="GO" id="GO:0090729">
    <property type="term" value="F:toxin activity"/>
    <property type="evidence" value="ECO:0007669"/>
    <property type="project" value="UniProtKB-KW"/>
</dbReference>
<dbReference type="SUPFAM" id="SSF88723">
    <property type="entry name" value="PIN domain-like"/>
    <property type="match status" value="1"/>
</dbReference>
<evidence type="ECO:0000256" key="4">
    <source>
        <dbReference type="ARBA" id="ARBA00022801"/>
    </source>
</evidence>
<dbReference type="OrthoDB" id="9811788at2"/>
<dbReference type="PANTHER" id="PTHR42740">
    <property type="entry name" value="RIBONUCLEASE VAPC3"/>
    <property type="match status" value="1"/>
</dbReference>